<keyword evidence="2" id="KW-1185">Reference proteome</keyword>
<proteinExistence type="predicted"/>
<evidence type="ECO:0000313" key="2">
    <source>
        <dbReference type="Proteomes" id="UP001427805"/>
    </source>
</evidence>
<dbReference type="Proteomes" id="UP001427805">
    <property type="component" value="Unassembled WGS sequence"/>
</dbReference>
<dbReference type="SUPFAM" id="SSF55781">
    <property type="entry name" value="GAF domain-like"/>
    <property type="match status" value="1"/>
</dbReference>
<sequence>MEVASLERRRRLMDMLGQLAQVDSIDGLVMALRGSARAIGNADGITVVRRIGNRVAYVAEDAASPLWAGHDFPIETCISGIAMTENRPIVIDDIYADNRVPIDAYRSTFVKSMAMFPIGMGEPRMAMGGYWARVGPIDQEAIALLSNLARAASPVFDRVDRHQLGAAG</sequence>
<comment type="caution">
    <text evidence="1">The sequence shown here is derived from an EMBL/GenBank/DDBJ whole genome shotgun (WGS) entry which is preliminary data.</text>
</comment>
<name>A0ABV0B949_9SPHN</name>
<protein>
    <submittedName>
        <fullName evidence="1">GAF domain-containing protein</fullName>
    </submittedName>
</protein>
<dbReference type="RefSeq" id="WP_346246521.1">
    <property type="nucleotide sequence ID" value="NZ_JBDIZK010000005.1"/>
</dbReference>
<accession>A0ABV0B949</accession>
<gene>
    <name evidence="1" type="ORF">TPR58_10110</name>
</gene>
<evidence type="ECO:0000313" key="1">
    <source>
        <dbReference type="EMBL" id="MEN3747523.1"/>
    </source>
</evidence>
<dbReference type="EMBL" id="JBDIZK010000005">
    <property type="protein sequence ID" value="MEN3747523.1"/>
    <property type="molecule type" value="Genomic_DNA"/>
</dbReference>
<reference evidence="1 2" key="1">
    <citation type="submission" date="2024-05" db="EMBL/GenBank/DDBJ databases">
        <title>Sphingomonas sp. HF-S3 16S ribosomal RNA gene Genome sequencing and assembly.</title>
        <authorList>
            <person name="Lee H."/>
        </authorList>
    </citation>
    <scope>NUCLEOTIDE SEQUENCE [LARGE SCALE GENOMIC DNA]</scope>
    <source>
        <strain evidence="1 2">HF-S3</strain>
    </source>
</reference>
<organism evidence="1 2">
    <name type="scientific">Sphingomonas rustica</name>
    <dbReference type="NCBI Taxonomy" id="3103142"/>
    <lineage>
        <taxon>Bacteria</taxon>
        <taxon>Pseudomonadati</taxon>
        <taxon>Pseudomonadota</taxon>
        <taxon>Alphaproteobacteria</taxon>
        <taxon>Sphingomonadales</taxon>
        <taxon>Sphingomonadaceae</taxon>
        <taxon>Sphingomonas</taxon>
    </lineage>
</organism>
<dbReference type="InterPro" id="IPR029016">
    <property type="entry name" value="GAF-like_dom_sf"/>
</dbReference>
<dbReference type="Gene3D" id="3.30.450.40">
    <property type="match status" value="1"/>
</dbReference>